<evidence type="ECO:0000313" key="5">
    <source>
        <dbReference type="RefSeq" id="XP_002735754.1"/>
    </source>
</evidence>
<dbReference type="Gene3D" id="3.10.129.10">
    <property type="entry name" value="Hotdog Thioesterase"/>
    <property type="match status" value="1"/>
</dbReference>
<sequence length="138" mass="14634">MASNTMKMLRKFIEFTTQNKGFDRVCDKIIPVAGTPGKCKFSLKVDEGHLNTGGTLHGGLTATLVDSLTTAAIMTAGGSPGVSVDLNVTYMKAVKEGETISINAEVLKLGKRLAFTTCDISNENGILIAQGRHTKFVG</sequence>
<dbReference type="InterPro" id="IPR029069">
    <property type="entry name" value="HotDog_dom_sf"/>
</dbReference>
<protein>
    <submittedName>
        <fullName evidence="5">Acyl-coenzyme A thioesterase 13-like</fullName>
    </submittedName>
</protein>
<keyword evidence="2" id="KW-0378">Hydrolase</keyword>
<evidence type="ECO:0000256" key="1">
    <source>
        <dbReference type="ARBA" id="ARBA00008324"/>
    </source>
</evidence>
<dbReference type="InterPro" id="IPR003736">
    <property type="entry name" value="PAAI_dom"/>
</dbReference>
<keyword evidence="4" id="KW-1185">Reference proteome</keyword>
<name>A0ABM0GRK2_SACKO</name>
<gene>
    <name evidence="5" type="primary">LOC100372823</name>
</gene>
<dbReference type="NCBIfam" id="TIGR00369">
    <property type="entry name" value="unchar_dom_1"/>
    <property type="match status" value="1"/>
</dbReference>
<organism evidence="4 5">
    <name type="scientific">Saccoglossus kowalevskii</name>
    <name type="common">Acorn worm</name>
    <dbReference type="NCBI Taxonomy" id="10224"/>
    <lineage>
        <taxon>Eukaryota</taxon>
        <taxon>Metazoa</taxon>
        <taxon>Hemichordata</taxon>
        <taxon>Enteropneusta</taxon>
        <taxon>Harrimaniidae</taxon>
        <taxon>Saccoglossus</taxon>
    </lineage>
</organism>
<dbReference type="PANTHER" id="PTHR21660:SF1">
    <property type="entry name" value="ACYL-COENZYME A THIOESTERASE 13"/>
    <property type="match status" value="1"/>
</dbReference>
<proteinExistence type="inferred from homology"/>
<dbReference type="CDD" id="cd03443">
    <property type="entry name" value="PaaI_thioesterase"/>
    <property type="match status" value="1"/>
</dbReference>
<dbReference type="RefSeq" id="XP_002735754.1">
    <property type="nucleotide sequence ID" value="XM_002735708.2"/>
</dbReference>
<dbReference type="InterPro" id="IPR039298">
    <property type="entry name" value="ACOT13"/>
</dbReference>
<evidence type="ECO:0000259" key="3">
    <source>
        <dbReference type="Pfam" id="PF03061"/>
    </source>
</evidence>
<dbReference type="Pfam" id="PF03061">
    <property type="entry name" value="4HBT"/>
    <property type="match status" value="1"/>
</dbReference>
<comment type="similarity">
    <text evidence="1">Belongs to the thioesterase PaaI family.</text>
</comment>
<dbReference type="InterPro" id="IPR006683">
    <property type="entry name" value="Thioestr_dom"/>
</dbReference>
<dbReference type="SUPFAM" id="SSF54637">
    <property type="entry name" value="Thioesterase/thiol ester dehydrase-isomerase"/>
    <property type="match status" value="1"/>
</dbReference>
<dbReference type="PANTHER" id="PTHR21660">
    <property type="entry name" value="THIOESTERASE SUPERFAMILY MEMBER-RELATED"/>
    <property type="match status" value="1"/>
</dbReference>
<dbReference type="GeneID" id="100372823"/>
<accession>A0ABM0GRK2</accession>
<reference evidence="5" key="1">
    <citation type="submission" date="2025-08" db="UniProtKB">
        <authorList>
            <consortium name="RefSeq"/>
        </authorList>
    </citation>
    <scope>IDENTIFICATION</scope>
    <source>
        <tissue evidence="5">Testes</tissue>
    </source>
</reference>
<feature type="domain" description="Thioesterase" evidence="3">
    <location>
        <begin position="53"/>
        <end position="128"/>
    </location>
</feature>
<dbReference type="Proteomes" id="UP000694865">
    <property type="component" value="Unplaced"/>
</dbReference>
<evidence type="ECO:0000313" key="4">
    <source>
        <dbReference type="Proteomes" id="UP000694865"/>
    </source>
</evidence>
<evidence type="ECO:0000256" key="2">
    <source>
        <dbReference type="ARBA" id="ARBA00022801"/>
    </source>
</evidence>